<protein>
    <submittedName>
        <fullName evidence="1">Uncharacterized protein</fullName>
    </submittedName>
</protein>
<name>A0A6G0XXM8_9STRA</name>
<gene>
    <name evidence="1" type="ORF">Ae201684_000485</name>
</gene>
<comment type="caution">
    <text evidence="1">The sequence shown here is derived from an EMBL/GenBank/DDBJ whole genome shotgun (WGS) entry which is preliminary data.</text>
</comment>
<dbReference type="AlphaFoldDB" id="A0A6G0XXM8"/>
<keyword evidence="2" id="KW-1185">Reference proteome</keyword>
<evidence type="ECO:0000313" key="2">
    <source>
        <dbReference type="Proteomes" id="UP000481153"/>
    </source>
</evidence>
<dbReference type="Proteomes" id="UP000481153">
    <property type="component" value="Unassembled WGS sequence"/>
</dbReference>
<evidence type="ECO:0000313" key="1">
    <source>
        <dbReference type="EMBL" id="KAF0745471.1"/>
    </source>
</evidence>
<organism evidence="1 2">
    <name type="scientific">Aphanomyces euteiches</name>
    <dbReference type="NCBI Taxonomy" id="100861"/>
    <lineage>
        <taxon>Eukaryota</taxon>
        <taxon>Sar</taxon>
        <taxon>Stramenopiles</taxon>
        <taxon>Oomycota</taxon>
        <taxon>Saprolegniomycetes</taxon>
        <taxon>Saprolegniales</taxon>
        <taxon>Verrucalvaceae</taxon>
        <taxon>Aphanomyces</taxon>
    </lineage>
</organism>
<sequence>MVQRWSAIRAHKVGVLGRLGGVGVGCVEVWERHVVPFVVRSVLRPPSCKVVSLLIFMKSQQNSRRNVAKSHVVGAVQAEALKEHIKRTTEGYSRSNRIERIDLHCKRQHIRPRFISVPELPGAEEFKSMDCNQRRFLMCGHARRSLDTPTPSLVCGVVVGSVLSTTIMHQVTTTAWNEWLGIFLGLPTAHCAFISQSHRFCLTFSRLLGPTSLTLNMFDFSK</sequence>
<reference evidence="1 2" key="1">
    <citation type="submission" date="2019-07" db="EMBL/GenBank/DDBJ databases">
        <title>Genomics analysis of Aphanomyces spp. identifies a new class of oomycete effector associated with host adaptation.</title>
        <authorList>
            <person name="Gaulin E."/>
        </authorList>
    </citation>
    <scope>NUCLEOTIDE SEQUENCE [LARGE SCALE GENOMIC DNA]</scope>
    <source>
        <strain evidence="1 2">ATCC 201684</strain>
    </source>
</reference>
<accession>A0A6G0XXM8</accession>
<dbReference type="EMBL" id="VJMJ01000002">
    <property type="protein sequence ID" value="KAF0745471.1"/>
    <property type="molecule type" value="Genomic_DNA"/>
</dbReference>
<proteinExistence type="predicted"/>